<evidence type="ECO:0000256" key="2">
    <source>
        <dbReference type="SAM" id="Phobius"/>
    </source>
</evidence>
<reference evidence="4" key="1">
    <citation type="journal article" date="2019" name="Int. J. Syst. Evol. Microbiol.">
        <title>The Global Catalogue of Microorganisms (GCM) 10K type strain sequencing project: providing services to taxonomists for standard genome sequencing and annotation.</title>
        <authorList>
            <consortium name="The Broad Institute Genomics Platform"/>
            <consortium name="The Broad Institute Genome Sequencing Center for Infectious Disease"/>
            <person name="Wu L."/>
            <person name="Ma J."/>
        </authorList>
    </citation>
    <scope>NUCLEOTIDE SEQUENCE [LARGE SCALE GENOMIC DNA]</scope>
    <source>
        <strain evidence="4">JCM 9371</strain>
    </source>
</reference>
<feature type="compositionally biased region" description="Pro residues" evidence="1">
    <location>
        <begin position="129"/>
        <end position="138"/>
    </location>
</feature>
<feature type="compositionally biased region" description="Basic residues" evidence="1">
    <location>
        <begin position="164"/>
        <end position="178"/>
    </location>
</feature>
<dbReference type="EMBL" id="JBHTGP010000014">
    <property type="protein sequence ID" value="MFD0688548.1"/>
    <property type="molecule type" value="Genomic_DNA"/>
</dbReference>
<accession>A0ABW2XPT8</accession>
<sequence>MCPSRDVPPAGYTRAAPQPPRRKHALSARPGHRSHRPRRRPIRLKSSLPAVALAVALAGGIMLTVAYGTVSQPPGHGVAPDAVPSATAVPAPVAPPPPALPGSAAPAFGGEIGPPDGARPAERTATPAGTPPAAPPGRPGGQPAGRPSQGGTATHPRPVVTRNPRPRPIPRPRTRAPHHAPPATPAWVLAECRKRFPTDPARRHACAAALVGYFGR</sequence>
<feature type="region of interest" description="Disordered" evidence="1">
    <location>
        <begin position="1"/>
        <end position="43"/>
    </location>
</feature>
<keyword evidence="2" id="KW-1133">Transmembrane helix</keyword>
<keyword evidence="2" id="KW-0472">Membrane</keyword>
<proteinExistence type="predicted"/>
<evidence type="ECO:0000313" key="4">
    <source>
        <dbReference type="Proteomes" id="UP001597063"/>
    </source>
</evidence>
<comment type="caution">
    <text evidence="3">The sequence shown here is derived from an EMBL/GenBank/DDBJ whole genome shotgun (WGS) entry which is preliminary data.</text>
</comment>
<feature type="compositionally biased region" description="Low complexity" evidence="1">
    <location>
        <begin position="144"/>
        <end position="163"/>
    </location>
</feature>
<evidence type="ECO:0000256" key="1">
    <source>
        <dbReference type="SAM" id="MobiDB-lite"/>
    </source>
</evidence>
<feature type="compositionally biased region" description="Basic residues" evidence="1">
    <location>
        <begin position="20"/>
        <end position="43"/>
    </location>
</feature>
<name>A0ABW2XPT8_9ACTN</name>
<dbReference type="Proteomes" id="UP001597063">
    <property type="component" value="Unassembled WGS sequence"/>
</dbReference>
<keyword evidence="4" id="KW-1185">Reference proteome</keyword>
<organism evidence="3 4">
    <name type="scientific">Actinomadura fibrosa</name>
    <dbReference type="NCBI Taxonomy" id="111802"/>
    <lineage>
        <taxon>Bacteria</taxon>
        <taxon>Bacillati</taxon>
        <taxon>Actinomycetota</taxon>
        <taxon>Actinomycetes</taxon>
        <taxon>Streptosporangiales</taxon>
        <taxon>Thermomonosporaceae</taxon>
        <taxon>Actinomadura</taxon>
    </lineage>
</organism>
<gene>
    <name evidence="3" type="ORF">ACFQZM_28910</name>
</gene>
<evidence type="ECO:0000313" key="3">
    <source>
        <dbReference type="EMBL" id="MFD0688548.1"/>
    </source>
</evidence>
<dbReference type="RefSeq" id="WP_378324185.1">
    <property type="nucleotide sequence ID" value="NZ_JBHTGP010000014.1"/>
</dbReference>
<protein>
    <submittedName>
        <fullName evidence="3">Uncharacterized protein</fullName>
    </submittedName>
</protein>
<feature type="region of interest" description="Disordered" evidence="1">
    <location>
        <begin position="89"/>
        <end position="182"/>
    </location>
</feature>
<keyword evidence="2" id="KW-0812">Transmembrane</keyword>
<feature type="transmembrane region" description="Helical" evidence="2">
    <location>
        <begin position="48"/>
        <end position="70"/>
    </location>
</feature>